<dbReference type="AlphaFoldDB" id="A0A268AF35"/>
<name>A0A268AF35_9BACI</name>
<evidence type="ECO:0008006" key="9">
    <source>
        <dbReference type="Google" id="ProtNLM"/>
    </source>
</evidence>
<gene>
    <name evidence="7" type="ORF">CHH64_03130</name>
</gene>
<dbReference type="Gene3D" id="3.20.20.80">
    <property type="entry name" value="Glycosidases"/>
    <property type="match status" value="1"/>
</dbReference>
<dbReference type="PANTHER" id="PTHR11069:SF23">
    <property type="entry name" value="LYSOSOMAL ACID GLUCOSYLCERAMIDASE"/>
    <property type="match status" value="1"/>
</dbReference>
<feature type="domain" description="Glycosyl hydrolase family 30 TIM-barrel" evidence="5">
    <location>
        <begin position="72"/>
        <end position="411"/>
    </location>
</feature>
<evidence type="ECO:0000313" key="7">
    <source>
        <dbReference type="EMBL" id="PAD22719.1"/>
    </source>
</evidence>
<keyword evidence="2" id="KW-0732">Signal</keyword>
<organism evidence="7 8">
    <name type="scientific">Terribacillus saccharophilus</name>
    <dbReference type="NCBI Taxonomy" id="361277"/>
    <lineage>
        <taxon>Bacteria</taxon>
        <taxon>Bacillati</taxon>
        <taxon>Bacillota</taxon>
        <taxon>Bacilli</taxon>
        <taxon>Bacillales</taxon>
        <taxon>Bacillaceae</taxon>
        <taxon>Terribacillus</taxon>
    </lineage>
</organism>
<dbReference type="PRINTS" id="PR00843">
    <property type="entry name" value="GLHYDRLASE30"/>
</dbReference>
<accession>A0A268AF35</accession>
<evidence type="ECO:0000259" key="5">
    <source>
        <dbReference type="Pfam" id="PF02055"/>
    </source>
</evidence>
<evidence type="ECO:0000256" key="4">
    <source>
        <dbReference type="RuleBase" id="RU361188"/>
    </source>
</evidence>
<dbReference type="PANTHER" id="PTHR11069">
    <property type="entry name" value="GLUCOSYLCERAMIDASE"/>
    <property type="match status" value="1"/>
</dbReference>
<proteinExistence type="inferred from homology"/>
<keyword evidence="3 4" id="KW-0378">Hydrolase</keyword>
<dbReference type="InterPro" id="IPR001139">
    <property type="entry name" value="Glyco_hydro_30"/>
</dbReference>
<dbReference type="SUPFAM" id="SSF51445">
    <property type="entry name" value="(Trans)glycosidases"/>
    <property type="match status" value="1"/>
</dbReference>
<dbReference type="Pfam" id="PF17189">
    <property type="entry name" value="Glyco_hydro_30C"/>
    <property type="match status" value="1"/>
</dbReference>
<dbReference type="Proteomes" id="UP000216013">
    <property type="component" value="Unassembled WGS sequence"/>
</dbReference>
<dbReference type="Pfam" id="PF02055">
    <property type="entry name" value="Glyco_hydro_30"/>
    <property type="match status" value="1"/>
</dbReference>
<dbReference type="InterPro" id="IPR033452">
    <property type="entry name" value="GH30_C"/>
</dbReference>
<dbReference type="EMBL" id="NPBV01000002">
    <property type="protein sequence ID" value="PAD22719.1"/>
    <property type="molecule type" value="Genomic_DNA"/>
</dbReference>
<comment type="caution">
    <text evidence="7">The sequence shown here is derived from an EMBL/GenBank/DDBJ whole genome shotgun (WGS) entry which is preliminary data.</text>
</comment>
<evidence type="ECO:0000256" key="1">
    <source>
        <dbReference type="ARBA" id="ARBA00005382"/>
    </source>
</evidence>
<dbReference type="GO" id="GO:0006680">
    <property type="term" value="P:glucosylceramide catabolic process"/>
    <property type="evidence" value="ECO:0007669"/>
    <property type="project" value="TreeGrafter"/>
</dbReference>
<dbReference type="InterPro" id="IPR017853">
    <property type="entry name" value="GH"/>
</dbReference>
<evidence type="ECO:0000313" key="8">
    <source>
        <dbReference type="Proteomes" id="UP000216013"/>
    </source>
</evidence>
<dbReference type="GO" id="GO:0016020">
    <property type="term" value="C:membrane"/>
    <property type="evidence" value="ECO:0007669"/>
    <property type="project" value="GOC"/>
</dbReference>
<sequence>MMKRLVFLLLIILCFFLLLDRFKEPPPLANSWLTTGDEQHLLEKQPAKLFQDEKQDVPTIYIDQHKTYQQMEGFGAAVTGSSAYLLEHKLTTKERDMLLQDLFTDSGIHLSYLRHTIGASDYSVDDTGNPSSYTYADQQGPAEDPLQHFSTAPDQTVMNMLKLAKISNPELRLMGTPWTAPPWLKYGEHTFNGSYLNYTEQRTYEIYADYFIRYLKAYQAEGLAIDLLSVQNEPQFETAAYPSMSMGAAEQQYFIQNFLGPAIKDAGLDTAILAYDHNWENSKDYAETVLNGALDYTAGTAYHCYAGNPGDTEEIHLLHPDKGIYFTECSGGAWSEDFGDNLSWLMDQVIIGTTRNWAKTVLLWNLALDETGGPTNGGCTNCRGVVTVDSQTGSIKKNVEYYALGHISKFVQPGAKRISSTQLPQIATVAFYDASKGETILLAANSTNSSQTFQLSEGKHYLQYTLPPQSAITFTWKDEA</sequence>
<evidence type="ECO:0000256" key="3">
    <source>
        <dbReference type="ARBA" id="ARBA00022801"/>
    </source>
</evidence>
<reference evidence="7 8" key="1">
    <citation type="submission" date="2017-07" db="EMBL/GenBank/DDBJ databases">
        <title>Isolation and whole genome analysis of endospore-forming bacteria from heroin.</title>
        <authorList>
            <person name="Kalinowski J."/>
            <person name="Ahrens B."/>
            <person name="Al-Dilaimi A."/>
            <person name="Winkler A."/>
            <person name="Wibberg D."/>
            <person name="Schleenbecker U."/>
            <person name="Ruckert C."/>
            <person name="Wolfel R."/>
            <person name="Grass G."/>
        </authorList>
    </citation>
    <scope>NUCLEOTIDE SEQUENCE [LARGE SCALE GENOMIC DNA]</scope>
    <source>
        <strain evidence="7 8">7528</strain>
    </source>
</reference>
<evidence type="ECO:0000259" key="6">
    <source>
        <dbReference type="Pfam" id="PF17189"/>
    </source>
</evidence>
<feature type="domain" description="Glycosyl hydrolase family 30 beta sandwich" evidence="6">
    <location>
        <begin position="414"/>
        <end position="474"/>
    </location>
</feature>
<keyword evidence="4" id="KW-0326">Glycosidase</keyword>
<dbReference type="InterPro" id="IPR013780">
    <property type="entry name" value="Glyco_hydro_b"/>
</dbReference>
<evidence type="ECO:0000256" key="2">
    <source>
        <dbReference type="ARBA" id="ARBA00022729"/>
    </source>
</evidence>
<dbReference type="Gene3D" id="2.60.40.1180">
    <property type="entry name" value="Golgi alpha-mannosidase II"/>
    <property type="match status" value="1"/>
</dbReference>
<dbReference type="GO" id="GO:0004348">
    <property type="term" value="F:glucosylceramidase activity"/>
    <property type="evidence" value="ECO:0007669"/>
    <property type="project" value="InterPro"/>
</dbReference>
<dbReference type="InterPro" id="IPR033453">
    <property type="entry name" value="Glyco_hydro_30_TIM-barrel"/>
</dbReference>
<comment type="similarity">
    <text evidence="1 4">Belongs to the glycosyl hydrolase 30 family.</text>
</comment>
<protein>
    <recommendedName>
        <fullName evidence="9">Glucosylceramidase</fullName>
    </recommendedName>
</protein>